<evidence type="ECO:0000313" key="1">
    <source>
        <dbReference type="EMBL" id="KAK3586082.1"/>
    </source>
</evidence>
<proteinExistence type="predicted"/>
<accession>A0AAE0VR30</accession>
<gene>
    <name evidence="1" type="ORF">CHS0354_033205</name>
</gene>
<organism evidence="1 2">
    <name type="scientific">Potamilus streckersoni</name>
    <dbReference type="NCBI Taxonomy" id="2493646"/>
    <lineage>
        <taxon>Eukaryota</taxon>
        <taxon>Metazoa</taxon>
        <taxon>Spiralia</taxon>
        <taxon>Lophotrochozoa</taxon>
        <taxon>Mollusca</taxon>
        <taxon>Bivalvia</taxon>
        <taxon>Autobranchia</taxon>
        <taxon>Heteroconchia</taxon>
        <taxon>Palaeoheterodonta</taxon>
        <taxon>Unionida</taxon>
        <taxon>Unionoidea</taxon>
        <taxon>Unionidae</taxon>
        <taxon>Ambleminae</taxon>
        <taxon>Lampsilini</taxon>
        <taxon>Potamilus</taxon>
    </lineage>
</organism>
<reference evidence="1" key="1">
    <citation type="journal article" date="2021" name="Genome Biol. Evol.">
        <title>A High-Quality Reference Genome for a Parasitic Bivalve with Doubly Uniparental Inheritance (Bivalvia: Unionida).</title>
        <authorList>
            <person name="Smith C.H."/>
        </authorList>
    </citation>
    <scope>NUCLEOTIDE SEQUENCE</scope>
    <source>
        <strain evidence="1">CHS0354</strain>
    </source>
</reference>
<evidence type="ECO:0000313" key="2">
    <source>
        <dbReference type="Proteomes" id="UP001195483"/>
    </source>
</evidence>
<dbReference type="Proteomes" id="UP001195483">
    <property type="component" value="Unassembled WGS sequence"/>
</dbReference>
<comment type="caution">
    <text evidence="1">The sequence shown here is derived from an EMBL/GenBank/DDBJ whole genome shotgun (WGS) entry which is preliminary data.</text>
</comment>
<reference evidence="1" key="2">
    <citation type="journal article" date="2021" name="Genome Biol. Evol.">
        <title>Developing a high-quality reference genome for a parasitic bivalve with doubly uniparental inheritance (Bivalvia: Unionida).</title>
        <authorList>
            <person name="Smith C.H."/>
        </authorList>
    </citation>
    <scope>NUCLEOTIDE SEQUENCE</scope>
    <source>
        <strain evidence="1">CHS0354</strain>
        <tissue evidence="1">Mantle</tissue>
    </source>
</reference>
<dbReference type="AlphaFoldDB" id="A0AAE0VR30"/>
<keyword evidence="2" id="KW-1185">Reference proteome</keyword>
<reference evidence="1" key="3">
    <citation type="submission" date="2023-05" db="EMBL/GenBank/DDBJ databases">
        <authorList>
            <person name="Smith C.H."/>
        </authorList>
    </citation>
    <scope>NUCLEOTIDE SEQUENCE</scope>
    <source>
        <strain evidence="1">CHS0354</strain>
        <tissue evidence="1">Mantle</tissue>
    </source>
</reference>
<protein>
    <submittedName>
        <fullName evidence="1">Uncharacterized protein</fullName>
    </submittedName>
</protein>
<dbReference type="EMBL" id="JAEAOA010001951">
    <property type="protein sequence ID" value="KAK3586082.1"/>
    <property type="molecule type" value="Genomic_DNA"/>
</dbReference>
<sequence length="126" mass="14676">MMQEAWIVHNVYAVDDDYILKYQLMSEVEFQILIIFSQSPCLLSSVKDKYLLTKSSQCHSYGESHVSEQFCSRRVTYILYLSRRTTLCSLSVSFLNSSILNSNAILFYVNFCVQFSFECFCFCFLG</sequence>
<name>A0AAE0VR30_9BIVA</name>